<evidence type="ECO:0000256" key="1">
    <source>
        <dbReference type="SAM" id="MobiDB-lite"/>
    </source>
</evidence>
<comment type="caution">
    <text evidence="2">The sequence shown here is derived from an EMBL/GenBank/DDBJ whole genome shotgun (WGS) entry which is preliminary data.</text>
</comment>
<gene>
    <name evidence="2" type="ORF">IQ17_02782</name>
</gene>
<organism evidence="2 3">
    <name type="scientific">Bradyrhizobium daqingense</name>
    <dbReference type="NCBI Taxonomy" id="993502"/>
    <lineage>
        <taxon>Bacteria</taxon>
        <taxon>Pseudomonadati</taxon>
        <taxon>Pseudomonadota</taxon>
        <taxon>Alphaproteobacteria</taxon>
        <taxon>Hyphomicrobiales</taxon>
        <taxon>Nitrobacteraceae</taxon>
        <taxon>Bradyrhizobium</taxon>
    </lineage>
</organism>
<feature type="region of interest" description="Disordered" evidence="1">
    <location>
        <begin position="46"/>
        <end position="65"/>
    </location>
</feature>
<accession>A0A562LG39</accession>
<name>A0A562LG39_9BRAD</name>
<dbReference type="Proteomes" id="UP000317176">
    <property type="component" value="Unassembled WGS sequence"/>
</dbReference>
<proteinExistence type="predicted"/>
<dbReference type="AlphaFoldDB" id="A0A562LG39"/>
<reference evidence="2 3" key="1">
    <citation type="journal article" date="2015" name="Stand. Genomic Sci.">
        <title>Genomic Encyclopedia of Bacterial and Archaeal Type Strains, Phase III: the genomes of soil and plant-associated and newly described type strains.</title>
        <authorList>
            <person name="Whitman W.B."/>
            <person name="Woyke T."/>
            <person name="Klenk H.P."/>
            <person name="Zhou Y."/>
            <person name="Lilburn T.G."/>
            <person name="Beck B.J."/>
            <person name="De Vos P."/>
            <person name="Vandamme P."/>
            <person name="Eisen J.A."/>
            <person name="Garrity G."/>
            <person name="Hugenholtz P."/>
            <person name="Kyrpides N.C."/>
        </authorList>
    </citation>
    <scope>NUCLEOTIDE SEQUENCE [LARGE SCALE GENOMIC DNA]</scope>
    <source>
        <strain evidence="2 3">CGMCC 1.10947</strain>
    </source>
</reference>
<dbReference type="EMBL" id="VLKL01000006">
    <property type="protein sequence ID" value="TWI06567.1"/>
    <property type="molecule type" value="Genomic_DNA"/>
</dbReference>
<evidence type="ECO:0000313" key="3">
    <source>
        <dbReference type="Proteomes" id="UP000317176"/>
    </source>
</evidence>
<protein>
    <submittedName>
        <fullName evidence="2">Uncharacterized protein</fullName>
    </submittedName>
</protein>
<keyword evidence="3" id="KW-1185">Reference proteome</keyword>
<evidence type="ECO:0000313" key="2">
    <source>
        <dbReference type="EMBL" id="TWI06567.1"/>
    </source>
</evidence>
<sequence length="208" mass="23625">MGRFASGKKLTLGTLGASSTWLLCMGLFSTFASSSHKRRDPIRLLEPAGAGARPSSMDEPQPSAEDELSAIIAKAAKQPLLDAAYELWRQRYRLETIAGRPTAEEVRVNRSLTMEQFGVQYRYERDHAHEGPMFGYVKRAHPRADDQAIRQAIITAVKFEDAYNKHFDLNADFWDCVVRAVAQAARKYPHYLETTYRDARSDLAYYMK</sequence>